<comment type="similarity">
    <text evidence="7">Belongs to the peptidase M42 family.</text>
</comment>
<evidence type="ECO:0000256" key="4">
    <source>
        <dbReference type="ARBA" id="ARBA00022801"/>
    </source>
</evidence>
<keyword evidence="9" id="KW-0031">Aminopeptidase</keyword>
<dbReference type="Pfam" id="PF01546">
    <property type="entry name" value="Peptidase_M20"/>
    <property type="match status" value="1"/>
</dbReference>
<evidence type="ECO:0000313" key="9">
    <source>
        <dbReference type="EMBL" id="MBM7555255.1"/>
    </source>
</evidence>
<evidence type="ECO:0000256" key="6">
    <source>
        <dbReference type="ARBA" id="ARBA00023049"/>
    </source>
</evidence>
<dbReference type="PIRSF" id="PIRSF001123">
    <property type="entry name" value="PepA_GA"/>
    <property type="match status" value="1"/>
</dbReference>
<evidence type="ECO:0000256" key="1">
    <source>
        <dbReference type="ARBA" id="ARBA00001947"/>
    </source>
</evidence>
<dbReference type="InterPro" id="IPR002933">
    <property type="entry name" value="Peptidase_M20"/>
</dbReference>
<evidence type="ECO:0000256" key="5">
    <source>
        <dbReference type="ARBA" id="ARBA00022833"/>
    </source>
</evidence>
<dbReference type="PROSITE" id="PS00758">
    <property type="entry name" value="ARGE_DAPE_CPG2_1"/>
    <property type="match status" value="1"/>
</dbReference>
<dbReference type="InterPro" id="IPR008007">
    <property type="entry name" value="Peptidase_M42"/>
</dbReference>
<evidence type="ECO:0000256" key="7">
    <source>
        <dbReference type="PIRNR" id="PIRNR001123"/>
    </source>
</evidence>
<accession>A0A938XU25</accession>
<sequence>MKDKIVKQFKELVSIDSHSKEEGEIATYLSNLLEEWGLEVTTDDAGEKIDGETGNIIAKLKGDPDLPTLLFCAHMDTVIPGENVEAVIEDDVIYSQGDTILGSDDKAGITAILGMLKAIQERDIEHGDIEIVFTVAEEIGLLGAKNLNYDLLEADLGIIYDSGGPIGTIVTQAPAQDQINVEVIGKSAHAGLNPSGGVNAIKVSSMAISNLNLGQIDEETTANIGVIKGGHATNIVPDLVELEGEARSRDEDKLEQQIEHMIDIFEKSAKKYSAEVNIDVERMYSAFDLTESDPSVKLVVEAAKNLGVEPKLEATGGGSDANILNGQGIETVNLGVGMTDVHSTDENIKVKDLVDAVRYSVEIVKESANLF</sequence>
<keyword evidence="6" id="KW-0482">Metalloprotease</keyword>
<dbReference type="GO" id="GO:0006508">
    <property type="term" value="P:proteolysis"/>
    <property type="evidence" value="ECO:0007669"/>
    <property type="project" value="UniProtKB-KW"/>
</dbReference>
<comment type="cofactor">
    <cofactor evidence="1">
        <name>Zn(2+)</name>
        <dbReference type="ChEBI" id="CHEBI:29105"/>
    </cofactor>
</comment>
<dbReference type="Gene3D" id="3.40.630.10">
    <property type="entry name" value="Zn peptidases"/>
    <property type="match status" value="1"/>
</dbReference>
<dbReference type="InterPro" id="IPR010162">
    <property type="entry name" value="PepT-like"/>
</dbReference>
<dbReference type="InterPro" id="IPR011650">
    <property type="entry name" value="Peptidase_M20_dimer"/>
</dbReference>
<organism evidence="9 10">
    <name type="scientific">Halanaerobacter jeridensis</name>
    <dbReference type="NCBI Taxonomy" id="706427"/>
    <lineage>
        <taxon>Bacteria</taxon>
        <taxon>Bacillati</taxon>
        <taxon>Bacillota</taxon>
        <taxon>Clostridia</taxon>
        <taxon>Halanaerobiales</taxon>
        <taxon>Halobacteroidaceae</taxon>
        <taxon>Halanaerobacter</taxon>
    </lineage>
</organism>
<dbReference type="AlphaFoldDB" id="A0A938XU25"/>
<dbReference type="SUPFAM" id="SSF53187">
    <property type="entry name" value="Zn-dependent exopeptidases"/>
    <property type="match status" value="1"/>
</dbReference>
<dbReference type="PANTHER" id="PTHR42994">
    <property type="entry name" value="PEPTIDASE T"/>
    <property type="match status" value="1"/>
</dbReference>
<keyword evidence="10" id="KW-1185">Reference proteome</keyword>
<dbReference type="EC" id="3.4.11.4" evidence="9"/>
<dbReference type="Gene3D" id="3.30.70.360">
    <property type="match status" value="1"/>
</dbReference>
<dbReference type="GO" id="GO:0045148">
    <property type="term" value="F:tripeptide aminopeptidase activity"/>
    <property type="evidence" value="ECO:0007669"/>
    <property type="project" value="UniProtKB-EC"/>
</dbReference>
<keyword evidence="2" id="KW-0645">Protease</keyword>
<dbReference type="InterPro" id="IPR001261">
    <property type="entry name" value="ArgE/DapE_CS"/>
</dbReference>
<protein>
    <submittedName>
        <fullName evidence="9">Tripeptide aminopeptidase</fullName>
        <ecNumber evidence="9">3.4.11.4</ecNumber>
    </submittedName>
</protein>
<keyword evidence="3" id="KW-0479">Metal-binding</keyword>
<dbReference type="GO" id="GO:0008237">
    <property type="term" value="F:metallopeptidase activity"/>
    <property type="evidence" value="ECO:0007669"/>
    <property type="project" value="UniProtKB-KW"/>
</dbReference>
<evidence type="ECO:0000259" key="8">
    <source>
        <dbReference type="Pfam" id="PF07687"/>
    </source>
</evidence>
<evidence type="ECO:0000256" key="2">
    <source>
        <dbReference type="ARBA" id="ARBA00022670"/>
    </source>
</evidence>
<dbReference type="InterPro" id="IPR036264">
    <property type="entry name" value="Bact_exopeptidase_dim_dom"/>
</dbReference>
<keyword evidence="4 9" id="KW-0378">Hydrolase</keyword>
<dbReference type="NCBIfam" id="TIGR01883">
    <property type="entry name" value="PepT-like"/>
    <property type="match status" value="1"/>
</dbReference>
<comment type="caution">
    <text evidence="9">The sequence shown here is derived from an EMBL/GenBank/DDBJ whole genome shotgun (WGS) entry which is preliminary data.</text>
</comment>
<gene>
    <name evidence="9" type="ORF">JOC47_000079</name>
</gene>
<reference evidence="9" key="1">
    <citation type="submission" date="2021-01" db="EMBL/GenBank/DDBJ databases">
        <title>Genomic Encyclopedia of Type Strains, Phase IV (KMG-IV): sequencing the most valuable type-strain genomes for metagenomic binning, comparative biology and taxonomic classification.</title>
        <authorList>
            <person name="Goeker M."/>
        </authorList>
    </citation>
    <scope>NUCLEOTIDE SEQUENCE</scope>
    <source>
        <strain evidence="9">DSM 23230</strain>
    </source>
</reference>
<evidence type="ECO:0000313" key="10">
    <source>
        <dbReference type="Proteomes" id="UP000774000"/>
    </source>
</evidence>
<feature type="domain" description="Peptidase M20 dimerisation" evidence="8">
    <location>
        <begin position="179"/>
        <end position="272"/>
    </location>
</feature>
<dbReference type="Pfam" id="PF07687">
    <property type="entry name" value="M20_dimer"/>
    <property type="match status" value="1"/>
</dbReference>
<keyword evidence="5" id="KW-0862">Zinc</keyword>
<evidence type="ECO:0000256" key="3">
    <source>
        <dbReference type="ARBA" id="ARBA00022723"/>
    </source>
</evidence>
<name>A0A938XU25_9FIRM</name>
<dbReference type="GO" id="GO:0046872">
    <property type="term" value="F:metal ion binding"/>
    <property type="evidence" value="ECO:0007669"/>
    <property type="project" value="UniProtKB-UniRule"/>
</dbReference>
<dbReference type="SUPFAM" id="SSF55031">
    <property type="entry name" value="Bacterial exopeptidase dimerisation domain"/>
    <property type="match status" value="1"/>
</dbReference>
<dbReference type="EMBL" id="JAFBDQ010000001">
    <property type="protein sequence ID" value="MBM7555255.1"/>
    <property type="molecule type" value="Genomic_DNA"/>
</dbReference>
<dbReference type="Proteomes" id="UP000774000">
    <property type="component" value="Unassembled WGS sequence"/>
</dbReference>
<proteinExistence type="inferred from homology"/>
<dbReference type="PANTHER" id="PTHR42994:SF2">
    <property type="entry name" value="PEPTIDASE"/>
    <property type="match status" value="1"/>
</dbReference>